<feature type="compositionally biased region" description="Pro residues" evidence="1">
    <location>
        <begin position="78"/>
        <end position="95"/>
    </location>
</feature>
<accession>A0ABQ3WHZ4</accession>
<feature type="region of interest" description="Disordered" evidence="1">
    <location>
        <begin position="1"/>
        <end position="23"/>
    </location>
</feature>
<dbReference type="Gene3D" id="3.30.1310.10">
    <property type="entry name" value="Nucleoid-associated protein YbaB-like domain"/>
    <property type="match status" value="1"/>
</dbReference>
<organism evidence="2">
    <name type="scientific">Actinoplanes campanulatus</name>
    <dbReference type="NCBI Taxonomy" id="113559"/>
    <lineage>
        <taxon>Bacteria</taxon>
        <taxon>Bacillati</taxon>
        <taxon>Actinomycetota</taxon>
        <taxon>Actinomycetes</taxon>
        <taxon>Micromonosporales</taxon>
        <taxon>Micromonosporaceae</taxon>
        <taxon>Actinoplanes</taxon>
    </lineage>
</organism>
<comment type="caution">
    <text evidence="2">The sequence shown here is derived from an EMBL/GenBank/DDBJ whole genome shotgun (WGS) entry which is preliminary data.</text>
</comment>
<evidence type="ECO:0000256" key="1">
    <source>
        <dbReference type="SAM" id="MobiDB-lite"/>
    </source>
</evidence>
<gene>
    <name evidence="2" type="ORF">Aca07nite_31170</name>
</gene>
<name>A0ABQ3WHZ4_9ACTN</name>
<proteinExistence type="predicted"/>
<protein>
    <recommendedName>
        <fullName evidence="3">YbaB/EbfC DNA-binding family protein</fullName>
    </recommendedName>
</protein>
<reference evidence="2" key="1">
    <citation type="submission" date="2021-01" db="EMBL/GenBank/DDBJ databases">
        <title>Whole genome shotgun sequence of Actinoplanes capillaceus NBRC 16408.</title>
        <authorList>
            <person name="Komaki H."/>
            <person name="Tamura T."/>
        </authorList>
    </citation>
    <scope>NUCLEOTIDE SEQUENCE [LARGE SCALE GENOMIC DNA]</scope>
    <source>
        <strain evidence="2">NBRC 16408</strain>
    </source>
</reference>
<evidence type="ECO:0000313" key="2">
    <source>
        <dbReference type="EMBL" id="GID45842.1"/>
    </source>
</evidence>
<sequence length="221" mass="23893">MQREADSLVHEPRPAIGADDTGTVEVRVDGTGRIDAVEVHRDWRRRLSPEAVGPAVLAATGNALTKQATALAEAALRPSPPPRPPAEVPGPPPSPHLSRDGPDPRLHELLVTVTDAIGELHAYTEHMAAVATRTTIGRTRSGRVTVTFTGRHLTAVEIDFRWLGAEADGRQIADEVEAACREAYRVIATEDEAAAARTPHLTAVRDLARNPREFLRRITGD</sequence>
<feature type="compositionally biased region" description="Basic and acidic residues" evidence="1">
    <location>
        <begin position="1"/>
        <end position="13"/>
    </location>
</feature>
<dbReference type="EMBL" id="BOMF01000061">
    <property type="protein sequence ID" value="GID45842.1"/>
    <property type="molecule type" value="Genomic_DNA"/>
</dbReference>
<feature type="region of interest" description="Disordered" evidence="1">
    <location>
        <begin position="73"/>
        <end position="104"/>
    </location>
</feature>
<evidence type="ECO:0008006" key="3">
    <source>
        <dbReference type="Google" id="ProtNLM"/>
    </source>
</evidence>
<dbReference type="InterPro" id="IPR036894">
    <property type="entry name" value="YbaB-like_sf"/>
</dbReference>